<organism evidence="2 3">
    <name type="scientific">Nocardioides yefusunii</name>
    <dbReference type="NCBI Taxonomy" id="2500546"/>
    <lineage>
        <taxon>Bacteria</taxon>
        <taxon>Bacillati</taxon>
        <taxon>Actinomycetota</taxon>
        <taxon>Actinomycetes</taxon>
        <taxon>Propionibacteriales</taxon>
        <taxon>Nocardioidaceae</taxon>
        <taxon>Nocardioides</taxon>
    </lineage>
</organism>
<evidence type="ECO:0000259" key="1">
    <source>
        <dbReference type="PROSITE" id="PS51186"/>
    </source>
</evidence>
<name>A0ABW1QUL9_9ACTN</name>
<dbReference type="RefSeq" id="WP_128219405.1">
    <property type="nucleotide sequence ID" value="NZ_CP034929.1"/>
</dbReference>
<evidence type="ECO:0000313" key="3">
    <source>
        <dbReference type="Proteomes" id="UP001596098"/>
    </source>
</evidence>
<dbReference type="EMBL" id="JBHSQI010000002">
    <property type="protein sequence ID" value="MFC6152978.1"/>
    <property type="molecule type" value="Genomic_DNA"/>
</dbReference>
<dbReference type="SUPFAM" id="SSF55729">
    <property type="entry name" value="Acyl-CoA N-acyltransferases (Nat)"/>
    <property type="match status" value="1"/>
</dbReference>
<dbReference type="Pfam" id="PF00583">
    <property type="entry name" value="Acetyltransf_1"/>
    <property type="match status" value="1"/>
</dbReference>
<dbReference type="CDD" id="cd04301">
    <property type="entry name" value="NAT_SF"/>
    <property type="match status" value="1"/>
</dbReference>
<accession>A0ABW1QUL9</accession>
<keyword evidence="2" id="KW-0808">Transferase</keyword>
<proteinExistence type="predicted"/>
<keyword evidence="2" id="KW-0012">Acyltransferase</keyword>
<dbReference type="GO" id="GO:0016746">
    <property type="term" value="F:acyltransferase activity"/>
    <property type="evidence" value="ECO:0007669"/>
    <property type="project" value="UniProtKB-KW"/>
</dbReference>
<sequence>MDVTSLAWRTDIAVLEASGSTVRDCGTHLLVTTPDNPTYHWGNFLLLKNLPLAGGAREVMGAYDTWFRTNRFRAIGIDSTTDLDTVEFEQAGMDKDVSHVMTAARLVAPERRFVGGGIRPITSDEWKKWVDLELSVYADDARYTRTYVEGRARQEQRLVEAGRGYRWGVFVDGRLAASAGLYDVGDGVFRFQSVATHGRRRKQGIASTLIHRMGEWAAARGARQLVMVADPEGPAFGCYSRLGLETVEVAVELHQALEGAIA</sequence>
<dbReference type="Proteomes" id="UP001596098">
    <property type="component" value="Unassembled WGS sequence"/>
</dbReference>
<evidence type="ECO:0000313" key="2">
    <source>
        <dbReference type="EMBL" id="MFC6152978.1"/>
    </source>
</evidence>
<dbReference type="InterPro" id="IPR000182">
    <property type="entry name" value="GNAT_dom"/>
</dbReference>
<dbReference type="InterPro" id="IPR016181">
    <property type="entry name" value="Acyl_CoA_acyltransferase"/>
</dbReference>
<dbReference type="PROSITE" id="PS51186">
    <property type="entry name" value="GNAT"/>
    <property type="match status" value="1"/>
</dbReference>
<protein>
    <submittedName>
        <fullName evidence="2">GNAT family N-acetyltransferase</fullName>
        <ecNumber evidence="2">2.3.-.-</ecNumber>
    </submittedName>
</protein>
<dbReference type="Gene3D" id="3.40.630.30">
    <property type="match status" value="1"/>
</dbReference>
<reference evidence="3" key="1">
    <citation type="journal article" date="2019" name="Int. J. Syst. Evol. Microbiol.">
        <title>The Global Catalogue of Microorganisms (GCM) 10K type strain sequencing project: providing services to taxonomists for standard genome sequencing and annotation.</title>
        <authorList>
            <consortium name="The Broad Institute Genomics Platform"/>
            <consortium name="The Broad Institute Genome Sequencing Center for Infectious Disease"/>
            <person name="Wu L."/>
            <person name="Ma J."/>
        </authorList>
    </citation>
    <scope>NUCLEOTIDE SEQUENCE [LARGE SCALE GENOMIC DNA]</scope>
    <source>
        <strain evidence="3">DFY28</strain>
    </source>
</reference>
<gene>
    <name evidence="2" type="ORF">ACFPWU_04800</name>
</gene>
<dbReference type="EC" id="2.3.-.-" evidence="2"/>
<feature type="domain" description="N-acetyltransferase" evidence="1">
    <location>
        <begin position="116"/>
        <end position="262"/>
    </location>
</feature>
<comment type="caution">
    <text evidence="2">The sequence shown here is derived from an EMBL/GenBank/DDBJ whole genome shotgun (WGS) entry which is preliminary data.</text>
</comment>
<keyword evidence="3" id="KW-1185">Reference proteome</keyword>